<dbReference type="AlphaFoldDB" id="A0A2P2LZA3"/>
<accession>A0A2P2LZA3</accession>
<sequence length="91" mass="10543">MHKKENPRENSKERKNLVVEINPSRTKRLWRYKIGSGAQIPSPNNQLPFFDDLGIGNLGGAHELGDEVAKDSDEHHHNRQWDQHPVSNRRI</sequence>
<evidence type="ECO:0000256" key="1">
    <source>
        <dbReference type="SAM" id="MobiDB-lite"/>
    </source>
</evidence>
<dbReference type="EMBL" id="GGEC01042795">
    <property type="protein sequence ID" value="MBX23279.1"/>
    <property type="molecule type" value="Transcribed_RNA"/>
</dbReference>
<reference evidence="2" key="1">
    <citation type="submission" date="2018-02" db="EMBL/GenBank/DDBJ databases">
        <title>Rhizophora mucronata_Transcriptome.</title>
        <authorList>
            <person name="Meera S.P."/>
            <person name="Sreeshan A."/>
            <person name="Augustine A."/>
        </authorList>
    </citation>
    <scope>NUCLEOTIDE SEQUENCE</scope>
    <source>
        <tissue evidence="2">Leaf</tissue>
    </source>
</reference>
<protein>
    <submittedName>
        <fullName evidence="2">ER membrane protein complex subunit 3-like</fullName>
    </submittedName>
</protein>
<name>A0A2P2LZA3_RHIMU</name>
<organism evidence="2">
    <name type="scientific">Rhizophora mucronata</name>
    <name type="common">Asiatic mangrove</name>
    <dbReference type="NCBI Taxonomy" id="61149"/>
    <lineage>
        <taxon>Eukaryota</taxon>
        <taxon>Viridiplantae</taxon>
        <taxon>Streptophyta</taxon>
        <taxon>Embryophyta</taxon>
        <taxon>Tracheophyta</taxon>
        <taxon>Spermatophyta</taxon>
        <taxon>Magnoliopsida</taxon>
        <taxon>eudicotyledons</taxon>
        <taxon>Gunneridae</taxon>
        <taxon>Pentapetalae</taxon>
        <taxon>rosids</taxon>
        <taxon>fabids</taxon>
        <taxon>Malpighiales</taxon>
        <taxon>Rhizophoraceae</taxon>
        <taxon>Rhizophora</taxon>
    </lineage>
</organism>
<proteinExistence type="predicted"/>
<evidence type="ECO:0000313" key="2">
    <source>
        <dbReference type="EMBL" id="MBX23279.1"/>
    </source>
</evidence>
<feature type="region of interest" description="Disordered" evidence="1">
    <location>
        <begin position="60"/>
        <end position="91"/>
    </location>
</feature>
<feature type="compositionally biased region" description="Basic and acidic residues" evidence="1">
    <location>
        <begin position="63"/>
        <end position="82"/>
    </location>
</feature>